<feature type="transmembrane region" description="Helical" evidence="7">
    <location>
        <begin position="160"/>
        <end position="179"/>
    </location>
</feature>
<dbReference type="SUPFAM" id="SSF48317">
    <property type="entry name" value="Acid phosphatase/Vanadium-dependent haloperoxidase"/>
    <property type="match status" value="1"/>
</dbReference>
<dbReference type="AlphaFoldDB" id="A0A098M3Z5"/>
<protein>
    <submittedName>
        <fullName evidence="9">Phospholipid phosphatase</fullName>
    </submittedName>
</protein>
<dbReference type="OrthoDB" id="9789113at2"/>
<feature type="transmembrane region" description="Helical" evidence="7">
    <location>
        <begin position="59"/>
        <end position="82"/>
    </location>
</feature>
<keyword evidence="10" id="KW-1185">Reference proteome</keyword>
<dbReference type="RefSeq" id="WP_036654952.1">
    <property type="nucleotide sequence ID" value="NZ_JQCR01000003.1"/>
</dbReference>
<evidence type="ECO:0000313" key="9">
    <source>
        <dbReference type="EMBL" id="KGE16756.1"/>
    </source>
</evidence>
<dbReference type="PANTHER" id="PTHR14969">
    <property type="entry name" value="SPHINGOSINE-1-PHOSPHATE PHOSPHOHYDROLASE"/>
    <property type="match status" value="1"/>
</dbReference>
<dbReference type="Proteomes" id="UP000029734">
    <property type="component" value="Unassembled WGS sequence"/>
</dbReference>
<evidence type="ECO:0000256" key="4">
    <source>
        <dbReference type="ARBA" id="ARBA00022801"/>
    </source>
</evidence>
<evidence type="ECO:0000256" key="1">
    <source>
        <dbReference type="ARBA" id="ARBA00004651"/>
    </source>
</evidence>
<evidence type="ECO:0000256" key="5">
    <source>
        <dbReference type="ARBA" id="ARBA00022989"/>
    </source>
</evidence>
<keyword evidence="5 7" id="KW-1133">Transmembrane helix</keyword>
<gene>
    <name evidence="9" type="ORF">PWYN_18840</name>
</gene>
<evidence type="ECO:0000259" key="8">
    <source>
        <dbReference type="SMART" id="SM00014"/>
    </source>
</evidence>
<reference evidence="9 10" key="2">
    <citation type="submission" date="2014-10" db="EMBL/GenBank/DDBJ databases">
        <title>Comparative genomics of the Paenibacillus odorifer group.</title>
        <authorList>
            <person name="Tsai Y.-C."/>
            <person name="Martin N."/>
            <person name="Korlach J."/>
            <person name="Wiedmann M."/>
        </authorList>
    </citation>
    <scope>NUCLEOTIDE SEQUENCE [LARGE SCALE GENOMIC DNA]</scope>
    <source>
        <strain evidence="9 10">DSM 18334</strain>
    </source>
</reference>
<dbReference type="SMART" id="SM00014">
    <property type="entry name" value="acidPPc"/>
    <property type="match status" value="1"/>
</dbReference>
<dbReference type="EMBL" id="JQCR01000003">
    <property type="protein sequence ID" value="KGE16756.1"/>
    <property type="molecule type" value="Genomic_DNA"/>
</dbReference>
<evidence type="ECO:0000256" key="6">
    <source>
        <dbReference type="ARBA" id="ARBA00023136"/>
    </source>
</evidence>
<feature type="transmembrane region" description="Helical" evidence="7">
    <location>
        <begin position="191"/>
        <end position="211"/>
    </location>
</feature>
<feature type="transmembrane region" description="Helical" evidence="7">
    <location>
        <begin position="12"/>
        <end position="33"/>
    </location>
</feature>
<evidence type="ECO:0000256" key="7">
    <source>
        <dbReference type="SAM" id="Phobius"/>
    </source>
</evidence>
<dbReference type="PANTHER" id="PTHR14969:SF62">
    <property type="entry name" value="DECAPRENYLPHOSPHORYL-5-PHOSPHORIBOSE PHOSPHATASE RV3807C-RELATED"/>
    <property type="match status" value="1"/>
</dbReference>
<dbReference type="GO" id="GO:0005886">
    <property type="term" value="C:plasma membrane"/>
    <property type="evidence" value="ECO:0007669"/>
    <property type="project" value="UniProtKB-SubCell"/>
</dbReference>
<name>A0A098M3Z5_9BACL</name>
<reference evidence="9 10" key="1">
    <citation type="submission" date="2014-08" db="EMBL/GenBank/DDBJ databases">
        <authorList>
            <person name="den Bakker H.C."/>
        </authorList>
    </citation>
    <scope>NUCLEOTIDE SEQUENCE [LARGE SCALE GENOMIC DNA]</scope>
    <source>
        <strain evidence="9 10">DSM 18334</strain>
    </source>
</reference>
<proteinExistence type="predicted"/>
<feature type="domain" description="Phosphatidic acid phosphatase type 2/haloperoxidase" evidence="8">
    <location>
        <begin position="89"/>
        <end position="202"/>
    </location>
</feature>
<keyword evidence="2" id="KW-1003">Cell membrane</keyword>
<dbReference type="CDD" id="cd03392">
    <property type="entry name" value="PAP2_like_2"/>
    <property type="match status" value="1"/>
</dbReference>
<dbReference type="Pfam" id="PF01569">
    <property type="entry name" value="PAP2"/>
    <property type="match status" value="1"/>
</dbReference>
<evidence type="ECO:0000256" key="3">
    <source>
        <dbReference type="ARBA" id="ARBA00022692"/>
    </source>
</evidence>
<dbReference type="Gene3D" id="1.20.144.10">
    <property type="entry name" value="Phosphatidic acid phosphatase type 2/haloperoxidase"/>
    <property type="match status" value="2"/>
</dbReference>
<evidence type="ECO:0000313" key="10">
    <source>
        <dbReference type="Proteomes" id="UP000029734"/>
    </source>
</evidence>
<accession>A0A098M3Z5</accession>
<keyword evidence="3 7" id="KW-0812">Transmembrane</keyword>
<organism evidence="9 10">
    <name type="scientific">Paenibacillus wynnii</name>
    <dbReference type="NCBI Taxonomy" id="268407"/>
    <lineage>
        <taxon>Bacteria</taxon>
        <taxon>Bacillati</taxon>
        <taxon>Bacillota</taxon>
        <taxon>Bacilli</taxon>
        <taxon>Bacillales</taxon>
        <taxon>Paenibacillaceae</taxon>
        <taxon>Paenibacillus</taxon>
    </lineage>
</organism>
<dbReference type="InterPro" id="IPR036938">
    <property type="entry name" value="PAP2/HPO_sf"/>
</dbReference>
<dbReference type="GO" id="GO:0016787">
    <property type="term" value="F:hydrolase activity"/>
    <property type="evidence" value="ECO:0007669"/>
    <property type="project" value="UniProtKB-KW"/>
</dbReference>
<keyword evidence="6 7" id="KW-0472">Membrane</keyword>
<evidence type="ECO:0000256" key="2">
    <source>
        <dbReference type="ARBA" id="ARBA00022475"/>
    </source>
</evidence>
<comment type="caution">
    <text evidence="9">The sequence shown here is derived from an EMBL/GenBank/DDBJ whole genome shotgun (WGS) entry which is preliminary data.</text>
</comment>
<keyword evidence="4" id="KW-0378">Hydrolase</keyword>
<feature type="transmembrane region" description="Helical" evidence="7">
    <location>
        <begin position="127"/>
        <end position="148"/>
    </location>
</feature>
<feature type="transmembrane region" description="Helical" evidence="7">
    <location>
        <begin position="89"/>
        <end position="107"/>
    </location>
</feature>
<sequence>MKFAKYGLRGFVLFIVFALVFTGIAVLVANNWITPLDHFIIKNVQSAESPFLTSMAKGLSFVGSSQLALEIAVITMVLLIIVVRHRMELVLFLWVVVLGSQILNTFLKLQFHRERPSINQLIKQGGYSFPSGHSMTAFSLYVVIAYLLWHSINSKAGRGLLIAGTILLTVGIGWSRVYLGVHYPSDVLGGYAASGAWLMLSIGFLQIYRGYQNTPS</sequence>
<dbReference type="STRING" id="268407.PWYN_18840"/>
<dbReference type="InterPro" id="IPR000326">
    <property type="entry name" value="PAP2/HPO"/>
</dbReference>
<dbReference type="eggNOG" id="COG0671">
    <property type="taxonomic scope" value="Bacteria"/>
</dbReference>
<comment type="subcellular location">
    <subcellularLocation>
        <location evidence="1">Cell membrane</location>
        <topology evidence="1">Multi-pass membrane protein</topology>
    </subcellularLocation>
</comment>